<comment type="caution">
    <text evidence="1">The sequence shown here is derived from an EMBL/GenBank/DDBJ whole genome shotgun (WGS) entry which is preliminary data.</text>
</comment>
<gene>
    <name evidence="1" type="ORF">D7V93_20390</name>
</gene>
<evidence type="ECO:0000313" key="1">
    <source>
        <dbReference type="EMBL" id="RKH56331.1"/>
    </source>
</evidence>
<sequence length="71" mass="7708">TLERPHPFIPGEFISAGTNEVYLYLQVGRDNDPRGAGVGSLFIQEIQYSPDTGRNPTGIVPLSSDDFIIGT</sequence>
<proteinExistence type="predicted"/>
<protein>
    <submittedName>
        <fullName evidence="1">Calcium-binding protein</fullName>
    </submittedName>
</protein>
<evidence type="ECO:0000313" key="2">
    <source>
        <dbReference type="Proteomes" id="UP000272888"/>
    </source>
</evidence>
<dbReference type="AlphaFoldDB" id="A0A3A8PNR8"/>
<accession>A0A3A8PNR8</accession>
<feature type="non-terminal residue" evidence="1">
    <location>
        <position position="1"/>
    </location>
</feature>
<dbReference type="EMBL" id="RAWB01000212">
    <property type="protein sequence ID" value="RKH56331.1"/>
    <property type="molecule type" value="Genomic_DNA"/>
</dbReference>
<name>A0A3A8PNR8_9BACT</name>
<dbReference type="Proteomes" id="UP000272888">
    <property type="component" value="Unassembled WGS sequence"/>
</dbReference>
<organism evidence="1 2">
    <name type="scientific">Corallococcus llansteffanensis</name>
    <dbReference type="NCBI Taxonomy" id="2316731"/>
    <lineage>
        <taxon>Bacteria</taxon>
        <taxon>Pseudomonadati</taxon>
        <taxon>Myxococcota</taxon>
        <taxon>Myxococcia</taxon>
        <taxon>Myxococcales</taxon>
        <taxon>Cystobacterineae</taxon>
        <taxon>Myxococcaceae</taxon>
        <taxon>Corallococcus</taxon>
    </lineage>
</organism>
<reference evidence="2" key="1">
    <citation type="submission" date="2018-09" db="EMBL/GenBank/DDBJ databases">
        <authorList>
            <person name="Livingstone P.G."/>
            <person name="Whitworth D.E."/>
        </authorList>
    </citation>
    <scope>NUCLEOTIDE SEQUENCE [LARGE SCALE GENOMIC DNA]</scope>
    <source>
        <strain evidence="2">CA051B</strain>
    </source>
</reference>
<keyword evidence="2" id="KW-1185">Reference proteome</keyword>